<evidence type="ECO:0000313" key="2">
    <source>
        <dbReference type="EMBL" id="ODM14221.1"/>
    </source>
</evidence>
<reference evidence="2 3" key="1">
    <citation type="journal article" date="2016" name="BMC Genomics">
        <title>Comparative genomic and transcriptomic analyses of the Fuzhuan brick tea-fermentation fungus Aspergillus cristatus.</title>
        <authorList>
            <person name="Ge Y."/>
            <person name="Wang Y."/>
            <person name="Liu Y."/>
            <person name="Tan Y."/>
            <person name="Ren X."/>
            <person name="Zhang X."/>
            <person name="Hyde K.D."/>
            <person name="Liu Y."/>
            <person name="Liu Z."/>
        </authorList>
    </citation>
    <scope>NUCLEOTIDE SEQUENCE [LARGE SCALE GENOMIC DNA]</scope>
    <source>
        <strain evidence="2 3">GZAAS20.1005</strain>
    </source>
</reference>
<keyword evidence="3" id="KW-1185">Reference proteome</keyword>
<sequence length="77" mass="8533">MTTTRPPRPGGQEWQEVTKKKPKNQQTQAAAVATQPNPIKLKPAKDSPKEARRLLFRCEGGKAAPRSEKEDVILAIN</sequence>
<accession>A0A1E3B039</accession>
<dbReference type="VEuPathDB" id="FungiDB:SI65_10368"/>
<protein>
    <submittedName>
        <fullName evidence="2">Uncharacterized protein</fullName>
    </submittedName>
</protein>
<organism evidence="2 3">
    <name type="scientific">Aspergillus cristatus</name>
    <name type="common">Chinese Fuzhuan brick tea-fermentation fungus</name>
    <name type="synonym">Eurotium cristatum</name>
    <dbReference type="NCBI Taxonomy" id="573508"/>
    <lineage>
        <taxon>Eukaryota</taxon>
        <taxon>Fungi</taxon>
        <taxon>Dikarya</taxon>
        <taxon>Ascomycota</taxon>
        <taxon>Pezizomycotina</taxon>
        <taxon>Eurotiomycetes</taxon>
        <taxon>Eurotiomycetidae</taxon>
        <taxon>Eurotiales</taxon>
        <taxon>Aspergillaceae</taxon>
        <taxon>Aspergillus</taxon>
        <taxon>Aspergillus subgen. Aspergillus</taxon>
    </lineage>
</organism>
<proteinExistence type="predicted"/>
<dbReference type="Proteomes" id="UP000094569">
    <property type="component" value="Unassembled WGS sequence"/>
</dbReference>
<evidence type="ECO:0000313" key="3">
    <source>
        <dbReference type="Proteomes" id="UP000094569"/>
    </source>
</evidence>
<name>A0A1E3B039_ASPCR</name>
<dbReference type="OrthoDB" id="4365810at2759"/>
<gene>
    <name evidence="2" type="ORF">SI65_10368</name>
</gene>
<comment type="caution">
    <text evidence="2">The sequence shown here is derived from an EMBL/GenBank/DDBJ whole genome shotgun (WGS) entry which is preliminary data.</text>
</comment>
<dbReference type="AlphaFoldDB" id="A0A1E3B039"/>
<feature type="region of interest" description="Disordered" evidence="1">
    <location>
        <begin position="1"/>
        <end position="50"/>
    </location>
</feature>
<evidence type="ECO:0000256" key="1">
    <source>
        <dbReference type="SAM" id="MobiDB-lite"/>
    </source>
</evidence>
<feature type="compositionally biased region" description="Low complexity" evidence="1">
    <location>
        <begin position="25"/>
        <end position="35"/>
    </location>
</feature>
<dbReference type="EMBL" id="JXNT01000058">
    <property type="protein sequence ID" value="ODM14221.1"/>
    <property type="molecule type" value="Genomic_DNA"/>
</dbReference>